<keyword evidence="2" id="KW-0472">Membrane</keyword>
<dbReference type="Pfam" id="PF08448">
    <property type="entry name" value="PAS_4"/>
    <property type="match status" value="2"/>
</dbReference>
<dbReference type="GO" id="GO:0007165">
    <property type="term" value="P:signal transduction"/>
    <property type="evidence" value="ECO:0007669"/>
    <property type="project" value="InterPro"/>
</dbReference>
<feature type="domain" description="HAMP" evidence="5">
    <location>
        <begin position="198"/>
        <end position="250"/>
    </location>
</feature>
<accession>A0A1G6PRI9</accession>
<dbReference type="SUPFAM" id="SSF55781">
    <property type="entry name" value="GAF domain-like"/>
    <property type="match status" value="1"/>
</dbReference>
<evidence type="ECO:0000256" key="1">
    <source>
        <dbReference type="SAM" id="Coils"/>
    </source>
</evidence>
<proteinExistence type="predicted"/>
<evidence type="ECO:0000313" key="6">
    <source>
        <dbReference type="EMBL" id="SDC82591.1"/>
    </source>
</evidence>
<dbReference type="InterPro" id="IPR000014">
    <property type="entry name" value="PAS"/>
</dbReference>
<organism evidence="6 7">
    <name type="scientific">Williamwhitmania taraxaci</name>
    <dbReference type="NCBI Taxonomy" id="1640674"/>
    <lineage>
        <taxon>Bacteria</taxon>
        <taxon>Pseudomonadati</taxon>
        <taxon>Bacteroidota</taxon>
        <taxon>Bacteroidia</taxon>
        <taxon>Bacteroidales</taxon>
        <taxon>Williamwhitmaniaceae</taxon>
        <taxon>Williamwhitmania</taxon>
    </lineage>
</organism>
<dbReference type="SMART" id="SM00091">
    <property type="entry name" value="PAS"/>
    <property type="match status" value="2"/>
</dbReference>
<dbReference type="OrthoDB" id="1120715at2"/>
<keyword evidence="7" id="KW-1185">Reference proteome</keyword>
<dbReference type="STRING" id="1640674.SAMN05216323_105418"/>
<feature type="coiled-coil region" evidence="1">
    <location>
        <begin position="619"/>
        <end position="653"/>
    </location>
</feature>
<feature type="domain" description="PAC" evidence="4">
    <location>
        <begin position="576"/>
        <end position="631"/>
    </location>
</feature>
<dbReference type="SUPFAM" id="SSF55785">
    <property type="entry name" value="PYP-like sensor domain (PAS domain)"/>
    <property type="match status" value="2"/>
</dbReference>
<dbReference type="PROSITE" id="PS50112">
    <property type="entry name" value="PAS"/>
    <property type="match status" value="2"/>
</dbReference>
<dbReference type="PANTHER" id="PTHR44757">
    <property type="entry name" value="DIGUANYLATE CYCLASE DGCP"/>
    <property type="match status" value="1"/>
</dbReference>
<dbReference type="PROSITE" id="PS50885">
    <property type="entry name" value="HAMP"/>
    <property type="match status" value="1"/>
</dbReference>
<dbReference type="CDD" id="cd00130">
    <property type="entry name" value="PAS"/>
    <property type="match status" value="2"/>
</dbReference>
<dbReference type="Gene3D" id="3.30.450.20">
    <property type="entry name" value="PAS domain"/>
    <property type="match status" value="2"/>
</dbReference>
<sequence>MKQFQRLDIHKKIHITAIALLVVLYVASAVILNSFTKARNEHQNERIMAQILTDISQSAAIVEVQTKPGFDAQDKQLLKNVFHQSYFLPGTFPYIVDEKGFIINDLFREGQKIRKDIFDAIRSNTQKEGSFNFSEESRNGNIEKTLYFQYFKPYNGYICLSVDTAQINQATNSNKIYLGLIVFLVIFIFYYGLKIILGPISLDIKSLSKTIDTMADGMLPEHLSTNRVDDFGKLIDSTNELIDNLGKTAIFADEIGKNNLLAEYAPASKEDVLGNALVRMRESLLMNQKEETIRKTEGEKQNWVTLGLAKFGEILRQNNNDLTLLSEHVIQHLINYLNANQGGIFALNDEDGQEKALDLVASFAYNRKKHLTKQIMFGEGLVGTCANEKQTIHLKEIPNDYITITSGLGEATPTNLLIVPLTLEDSVFGVIEIASFSEFQPHEIEFVEKLSHSIASTLSSVKINIRTTYLLEQSQQQREEMAAQEEEMRQNMEEMQATQEEMQRKTAELQAVNTAIDEALLQGELEVDGSVINLNQNFLNILGLGRDEIMDRTIFSLAPATTSREIKSLWNSVSSGNSEKGVFHFNSTDGDDRFLMLSFSPAFDEMGSFIKVIVLGQDVTETKNLEQKAKKQAQEIEKNIEKIEEEQEIAKIRQKEIDAMLLALNQNVIVSEMTGEGRITFINQKNVDTLGDTPDKIVGKYHRDLDFTAKNNPEAYKLFWNNLMNGVSQERIFSLKVGSETKWIREEYTPVPDENGSIFKIITLGFDVTAEKVFEQEVEELKKEAAKRKDR</sequence>
<dbReference type="NCBIfam" id="TIGR00229">
    <property type="entry name" value="sensory_box"/>
    <property type="match status" value="2"/>
</dbReference>
<keyword evidence="2" id="KW-1133">Transmembrane helix</keyword>
<evidence type="ECO:0000259" key="4">
    <source>
        <dbReference type="PROSITE" id="PS50113"/>
    </source>
</evidence>
<keyword evidence="1" id="KW-0175">Coiled coil</keyword>
<dbReference type="InterPro" id="IPR035965">
    <property type="entry name" value="PAS-like_dom_sf"/>
</dbReference>
<dbReference type="InterPro" id="IPR000700">
    <property type="entry name" value="PAS-assoc_C"/>
</dbReference>
<dbReference type="InterPro" id="IPR003018">
    <property type="entry name" value="GAF"/>
</dbReference>
<evidence type="ECO:0000259" key="5">
    <source>
        <dbReference type="PROSITE" id="PS50885"/>
    </source>
</evidence>
<evidence type="ECO:0000259" key="3">
    <source>
        <dbReference type="PROSITE" id="PS50112"/>
    </source>
</evidence>
<feature type="domain" description="PAC" evidence="4">
    <location>
        <begin position="726"/>
        <end position="780"/>
    </location>
</feature>
<evidence type="ECO:0000313" key="7">
    <source>
        <dbReference type="Proteomes" id="UP000199452"/>
    </source>
</evidence>
<dbReference type="Gene3D" id="3.30.450.40">
    <property type="match status" value="1"/>
</dbReference>
<dbReference type="SMART" id="SM00065">
    <property type="entry name" value="GAF"/>
    <property type="match status" value="1"/>
</dbReference>
<gene>
    <name evidence="6" type="ORF">SAMN05216323_105418</name>
</gene>
<reference evidence="6 7" key="1">
    <citation type="submission" date="2016-09" db="EMBL/GenBank/DDBJ databases">
        <authorList>
            <person name="Capua I."/>
            <person name="De Benedictis P."/>
            <person name="Joannis T."/>
            <person name="Lombin L.H."/>
            <person name="Cattoli G."/>
        </authorList>
    </citation>
    <scope>NUCLEOTIDE SEQUENCE [LARGE SCALE GENOMIC DNA]</scope>
    <source>
        <strain evidence="6 7">A7P-90m</strain>
    </source>
</reference>
<dbReference type="AlphaFoldDB" id="A0A1G6PRI9"/>
<dbReference type="GO" id="GO:0016020">
    <property type="term" value="C:membrane"/>
    <property type="evidence" value="ECO:0007669"/>
    <property type="project" value="InterPro"/>
</dbReference>
<dbReference type="Proteomes" id="UP000199452">
    <property type="component" value="Unassembled WGS sequence"/>
</dbReference>
<keyword evidence="2" id="KW-0812">Transmembrane</keyword>
<dbReference type="InterPro" id="IPR052155">
    <property type="entry name" value="Biofilm_reg_signaling"/>
</dbReference>
<feature type="transmembrane region" description="Helical" evidence="2">
    <location>
        <begin position="176"/>
        <end position="197"/>
    </location>
</feature>
<dbReference type="InterPro" id="IPR013656">
    <property type="entry name" value="PAS_4"/>
</dbReference>
<dbReference type="Pfam" id="PF13185">
    <property type="entry name" value="GAF_2"/>
    <property type="match status" value="1"/>
</dbReference>
<dbReference type="PROSITE" id="PS50113">
    <property type="entry name" value="PAC"/>
    <property type="match status" value="2"/>
</dbReference>
<name>A0A1G6PRI9_9BACT</name>
<feature type="domain" description="PAS" evidence="3">
    <location>
        <begin position="525"/>
        <end position="555"/>
    </location>
</feature>
<dbReference type="InterPro" id="IPR029016">
    <property type="entry name" value="GAF-like_dom_sf"/>
</dbReference>
<evidence type="ECO:0000256" key="2">
    <source>
        <dbReference type="SAM" id="Phobius"/>
    </source>
</evidence>
<feature type="coiled-coil region" evidence="1">
    <location>
        <begin position="471"/>
        <end position="522"/>
    </location>
</feature>
<dbReference type="PANTHER" id="PTHR44757:SF2">
    <property type="entry name" value="BIOFILM ARCHITECTURE MAINTENANCE PROTEIN MBAA"/>
    <property type="match status" value="1"/>
</dbReference>
<dbReference type="RefSeq" id="WP_092439670.1">
    <property type="nucleotide sequence ID" value="NZ_FMYP01000054.1"/>
</dbReference>
<protein>
    <submittedName>
        <fullName evidence="6">PAS domain S-box-containing protein</fullName>
    </submittedName>
</protein>
<dbReference type="EMBL" id="FMYP01000054">
    <property type="protein sequence ID" value="SDC82591.1"/>
    <property type="molecule type" value="Genomic_DNA"/>
</dbReference>
<dbReference type="Gene3D" id="6.10.340.10">
    <property type="match status" value="1"/>
</dbReference>
<dbReference type="InterPro" id="IPR003660">
    <property type="entry name" value="HAMP_dom"/>
</dbReference>
<feature type="domain" description="PAS" evidence="3">
    <location>
        <begin position="653"/>
        <end position="700"/>
    </location>
</feature>